<evidence type="ECO:0000313" key="3">
    <source>
        <dbReference type="Proteomes" id="UP001304895"/>
    </source>
</evidence>
<reference evidence="2" key="2">
    <citation type="submission" date="2023-05" db="EMBL/GenBank/DDBJ databases">
        <authorList>
            <consortium name="Lawrence Berkeley National Laboratory"/>
            <person name="Steindorff A."/>
            <person name="Hensen N."/>
            <person name="Bonometti L."/>
            <person name="Westerberg I."/>
            <person name="Brannstrom I.O."/>
            <person name="Guillou S."/>
            <person name="Cros-Aarteil S."/>
            <person name="Calhoun S."/>
            <person name="Haridas S."/>
            <person name="Kuo A."/>
            <person name="Mondo S."/>
            <person name="Pangilinan J."/>
            <person name="Riley R."/>
            <person name="Labutti K."/>
            <person name="Andreopoulos B."/>
            <person name="Lipzen A."/>
            <person name="Chen C."/>
            <person name="Yanf M."/>
            <person name="Daum C."/>
            <person name="Ng V."/>
            <person name="Clum A."/>
            <person name="Ohm R."/>
            <person name="Martin F."/>
            <person name="Silar P."/>
            <person name="Natvig D."/>
            <person name="Lalanne C."/>
            <person name="Gautier V."/>
            <person name="Ament-Velasquez S.L."/>
            <person name="Kruys A."/>
            <person name="Hutchinson M.I."/>
            <person name="Powell A.J."/>
            <person name="Barry K."/>
            <person name="Miller A.N."/>
            <person name="Grigoriev I.V."/>
            <person name="Debuchy R."/>
            <person name="Gladieux P."/>
            <person name="Thoren M.H."/>
            <person name="Johannesson H."/>
        </authorList>
    </citation>
    <scope>NUCLEOTIDE SEQUENCE</scope>
    <source>
        <strain evidence="2">CBS 123565</strain>
    </source>
</reference>
<evidence type="ECO:0000313" key="2">
    <source>
        <dbReference type="EMBL" id="KAK4137682.1"/>
    </source>
</evidence>
<keyword evidence="3" id="KW-1185">Reference proteome</keyword>
<comment type="caution">
    <text evidence="2">The sequence shown here is derived from an EMBL/GenBank/DDBJ whole genome shotgun (WGS) entry which is preliminary data.</text>
</comment>
<feature type="compositionally biased region" description="Polar residues" evidence="1">
    <location>
        <begin position="10"/>
        <end position="48"/>
    </location>
</feature>
<sequence>MADRHPPHSRTLTSGISKARSGMSSATSQSVRRNLFQSQLTRRPTAITSAPGDALRHDADAPREHQYHGQFQPQRRPTASPPGDIVVRDKNGEIELDDPPTPPVDDADEIGALDARHENELERQRLSEAVKQHQIDQNNVLAQPEELLEAVRASLKAKVAALPEDNWMYEQEELPRQE</sequence>
<dbReference type="Proteomes" id="UP001304895">
    <property type="component" value="Unassembled WGS sequence"/>
</dbReference>
<reference evidence="2" key="1">
    <citation type="journal article" date="2023" name="Mol. Phylogenet. Evol.">
        <title>Genome-scale phylogeny and comparative genomics of the fungal order Sordariales.</title>
        <authorList>
            <person name="Hensen N."/>
            <person name="Bonometti L."/>
            <person name="Westerberg I."/>
            <person name="Brannstrom I.O."/>
            <person name="Guillou S."/>
            <person name="Cros-Aarteil S."/>
            <person name="Calhoun S."/>
            <person name="Haridas S."/>
            <person name="Kuo A."/>
            <person name="Mondo S."/>
            <person name="Pangilinan J."/>
            <person name="Riley R."/>
            <person name="LaButti K."/>
            <person name="Andreopoulos B."/>
            <person name="Lipzen A."/>
            <person name="Chen C."/>
            <person name="Yan M."/>
            <person name="Daum C."/>
            <person name="Ng V."/>
            <person name="Clum A."/>
            <person name="Steindorff A."/>
            <person name="Ohm R.A."/>
            <person name="Martin F."/>
            <person name="Silar P."/>
            <person name="Natvig D.O."/>
            <person name="Lalanne C."/>
            <person name="Gautier V."/>
            <person name="Ament-Velasquez S.L."/>
            <person name="Kruys A."/>
            <person name="Hutchinson M.I."/>
            <person name="Powell A.J."/>
            <person name="Barry K."/>
            <person name="Miller A.N."/>
            <person name="Grigoriev I.V."/>
            <person name="Debuchy R."/>
            <person name="Gladieux P."/>
            <person name="Hiltunen Thoren M."/>
            <person name="Johannesson H."/>
        </authorList>
    </citation>
    <scope>NUCLEOTIDE SEQUENCE</scope>
    <source>
        <strain evidence="2">CBS 123565</strain>
    </source>
</reference>
<protein>
    <submittedName>
        <fullName evidence="2">Uncharacterized protein</fullName>
    </submittedName>
</protein>
<feature type="compositionally biased region" description="Basic and acidic residues" evidence="1">
    <location>
        <begin position="54"/>
        <end position="67"/>
    </location>
</feature>
<accession>A0AAN6UR47</accession>
<dbReference type="AlphaFoldDB" id="A0AAN6UR47"/>
<evidence type="ECO:0000256" key="1">
    <source>
        <dbReference type="SAM" id="MobiDB-lite"/>
    </source>
</evidence>
<proteinExistence type="predicted"/>
<name>A0AAN6UR47_9PEZI</name>
<organism evidence="2 3">
    <name type="scientific">Trichocladium antarcticum</name>
    <dbReference type="NCBI Taxonomy" id="1450529"/>
    <lineage>
        <taxon>Eukaryota</taxon>
        <taxon>Fungi</taxon>
        <taxon>Dikarya</taxon>
        <taxon>Ascomycota</taxon>
        <taxon>Pezizomycotina</taxon>
        <taxon>Sordariomycetes</taxon>
        <taxon>Sordariomycetidae</taxon>
        <taxon>Sordariales</taxon>
        <taxon>Chaetomiaceae</taxon>
        <taxon>Trichocladium</taxon>
    </lineage>
</organism>
<gene>
    <name evidence="2" type="ORF">BT67DRAFT_438927</name>
</gene>
<dbReference type="EMBL" id="MU853402">
    <property type="protein sequence ID" value="KAK4137682.1"/>
    <property type="molecule type" value="Genomic_DNA"/>
</dbReference>
<feature type="region of interest" description="Disordered" evidence="1">
    <location>
        <begin position="1"/>
        <end position="87"/>
    </location>
</feature>